<comment type="caution">
    <text evidence="2">The sequence shown here is derived from an EMBL/GenBank/DDBJ whole genome shotgun (WGS) entry which is preliminary data.</text>
</comment>
<reference evidence="2 3" key="1">
    <citation type="submission" date="2019-06" db="EMBL/GenBank/DDBJ databases">
        <authorList>
            <person name="De-Chao Zhang Q."/>
        </authorList>
    </citation>
    <scope>NUCLEOTIDE SEQUENCE [LARGE SCALE GENOMIC DNA]</scope>
    <source>
        <strain evidence="2 3">KN1116</strain>
    </source>
</reference>
<keyword evidence="3" id="KW-1185">Reference proteome</keyword>
<dbReference type="Gene3D" id="1.10.260.40">
    <property type="entry name" value="lambda repressor-like DNA-binding domains"/>
    <property type="match status" value="1"/>
</dbReference>
<evidence type="ECO:0000313" key="3">
    <source>
        <dbReference type="Proteomes" id="UP000818266"/>
    </source>
</evidence>
<sequence length="113" mass="13046">MTREITYEWKVREFMARSHIYNSKELTELLRQRGITLSPTQVWRLVTKDPERISFAVLGALCDILGVQVNELIVFKAADARTLRRKAAGGTDLPDLRDYRPVRARIVTDDVDE</sequence>
<dbReference type="RefSeq" id="WP_152582774.1">
    <property type="nucleotide sequence ID" value="NZ_VIKT02000002.1"/>
</dbReference>
<dbReference type="GO" id="GO:0003677">
    <property type="term" value="F:DNA binding"/>
    <property type="evidence" value="ECO:0007669"/>
    <property type="project" value="InterPro"/>
</dbReference>
<protein>
    <submittedName>
        <fullName evidence="2">Helix-turn-helix transcriptional regulator</fullName>
    </submittedName>
</protein>
<proteinExistence type="predicted"/>
<evidence type="ECO:0000313" key="2">
    <source>
        <dbReference type="EMBL" id="NHF61855.1"/>
    </source>
</evidence>
<dbReference type="InterPro" id="IPR010982">
    <property type="entry name" value="Lambda_DNA-bd_dom_sf"/>
</dbReference>
<dbReference type="Pfam" id="PF13443">
    <property type="entry name" value="HTH_26"/>
    <property type="match status" value="1"/>
</dbReference>
<name>A0A9E5JK47_9MICO</name>
<reference evidence="2 3" key="2">
    <citation type="submission" date="2020-03" db="EMBL/GenBank/DDBJ databases">
        <title>Chryseoglobus sp. isolated from a deep-sea seamount.</title>
        <authorList>
            <person name="Zhang D.-C."/>
        </authorList>
    </citation>
    <scope>NUCLEOTIDE SEQUENCE [LARGE SCALE GENOMIC DNA]</scope>
    <source>
        <strain evidence="2 3">KN1116</strain>
    </source>
</reference>
<dbReference type="InterPro" id="IPR001387">
    <property type="entry name" value="Cro/C1-type_HTH"/>
</dbReference>
<dbReference type="Proteomes" id="UP000818266">
    <property type="component" value="Unassembled WGS sequence"/>
</dbReference>
<organism evidence="2 3">
    <name type="scientific">Microcella pacifica</name>
    <dbReference type="NCBI Taxonomy" id="2591847"/>
    <lineage>
        <taxon>Bacteria</taxon>
        <taxon>Bacillati</taxon>
        <taxon>Actinomycetota</taxon>
        <taxon>Actinomycetes</taxon>
        <taxon>Micrococcales</taxon>
        <taxon>Microbacteriaceae</taxon>
        <taxon>Microcella</taxon>
    </lineage>
</organism>
<evidence type="ECO:0000259" key="1">
    <source>
        <dbReference type="Pfam" id="PF13443"/>
    </source>
</evidence>
<feature type="domain" description="HTH cro/C1-type" evidence="1">
    <location>
        <begin position="10"/>
        <end position="77"/>
    </location>
</feature>
<accession>A0A9E5JK47</accession>
<dbReference type="EMBL" id="VIKT02000002">
    <property type="protein sequence ID" value="NHF61855.1"/>
    <property type="molecule type" value="Genomic_DNA"/>
</dbReference>
<dbReference type="OrthoDB" id="3626437at2"/>
<gene>
    <name evidence="2" type="ORF">FK219_001135</name>
</gene>
<dbReference type="AlphaFoldDB" id="A0A9E5JK47"/>